<comment type="caution">
    <text evidence="5">The sequence shown here is derived from an EMBL/GenBank/DDBJ whole genome shotgun (WGS) entry which is preliminary data.</text>
</comment>
<organism evidence="5 6">
    <name type="scientific">Coleophoma crateriformis</name>
    <dbReference type="NCBI Taxonomy" id="565419"/>
    <lineage>
        <taxon>Eukaryota</taxon>
        <taxon>Fungi</taxon>
        <taxon>Dikarya</taxon>
        <taxon>Ascomycota</taxon>
        <taxon>Pezizomycotina</taxon>
        <taxon>Leotiomycetes</taxon>
        <taxon>Helotiales</taxon>
        <taxon>Dermateaceae</taxon>
        <taxon>Coleophoma</taxon>
    </lineage>
</organism>
<evidence type="ECO:0000313" key="6">
    <source>
        <dbReference type="Proteomes" id="UP000256328"/>
    </source>
</evidence>
<evidence type="ECO:0000256" key="4">
    <source>
        <dbReference type="SAM" id="Phobius"/>
    </source>
</evidence>
<accession>A0A3D8SGS0</accession>
<dbReference type="Gene3D" id="3.40.50.720">
    <property type="entry name" value="NAD(P)-binding Rossmann-like Domain"/>
    <property type="match status" value="1"/>
</dbReference>
<name>A0A3D8SGS0_9HELO</name>
<reference evidence="5 6" key="1">
    <citation type="journal article" date="2018" name="IMA Fungus">
        <title>IMA Genome-F 9: Draft genome sequence of Annulohypoxylon stygium, Aspergillus mulundensis, Berkeleyomyces basicola (syn. Thielaviopsis basicola), Ceratocystis smalleyi, two Cercospora beticola strains, Coleophoma cylindrospora, Fusarium fracticaudum, Phialophora cf. hyalina, and Morchella septimelata.</title>
        <authorList>
            <person name="Wingfield B.D."/>
            <person name="Bills G.F."/>
            <person name="Dong Y."/>
            <person name="Huang W."/>
            <person name="Nel W.J."/>
            <person name="Swalarsk-Parry B.S."/>
            <person name="Vaghefi N."/>
            <person name="Wilken P.M."/>
            <person name="An Z."/>
            <person name="de Beer Z.W."/>
            <person name="De Vos L."/>
            <person name="Chen L."/>
            <person name="Duong T.A."/>
            <person name="Gao Y."/>
            <person name="Hammerbacher A."/>
            <person name="Kikkert J.R."/>
            <person name="Li Y."/>
            <person name="Li H."/>
            <person name="Li K."/>
            <person name="Li Q."/>
            <person name="Liu X."/>
            <person name="Ma X."/>
            <person name="Naidoo K."/>
            <person name="Pethybridge S.J."/>
            <person name="Sun J."/>
            <person name="Steenkamp E.T."/>
            <person name="van der Nest M.A."/>
            <person name="van Wyk S."/>
            <person name="Wingfield M.J."/>
            <person name="Xiong C."/>
            <person name="Yue Q."/>
            <person name="Zhang X."/>
        </authorList>
    </citation>
    <scope>NUCLEOTIDE SEQUENCE [LARGE SCALE GENOMIC DNA]</scope>
    <source>
        <strain evidence="5 6">BP5796</strain>
    </source>
</reference>
<evidence type="ECO:0000256" key="1">
    <source>
        <dbReference type="ARBA" id="ARBA00006484"/>
    </source>
</evidence>
<dbReference type="PANTHER" id="PTHR43976">
    <property type="entry name" value="SHORT CHAIN DEHYDROGENASE"/>
    <property type="match status" value="1"/>
</dbReference>
<dbReference type="AlphaFoldDB" id="A0A3D8SGS0"/>
<keyword evidence="2" id="KW-0560">Oxidoreductase</keyword>
<keyword evidence="4" id="KW-0472">Membrane</keyword>
<sequence>MESAPIWFITGCSTGFGGTLALIALRAGHRVIATSRNPSKTPDLISQIESLGGKFLKFDVCSPEIGKLLDEATAIYGRIDILVNNAGYALLGAFETLSEDECRAQMETNFFAPVNIIRHILPAMRKRKSGVIVNISSTAGLEARESRSMYSGSKWALEAVSEALYKEVKPLGIRVIIVQPGAFQTPFASSANTSDRALPDEYEGTPLAQMIAYMKDMAEKGVNLPGDVKKGAQVIFDYVMKTGSAENIEQFLRLPLGKDGSARWEIKLDELRRNLDGTEALWKSTDADP</sequence>
<dbReference type="PANTHER" id="PTHR43976:SF16">
    <property type="entry name" value="SHORT-CHAIN DEHYDROGENASE_REDUCTASE FAMILY PROTEIN"/>
    <property type="match status" value="1"/>
</dbReference>
<dbReference type="EMBL" id="PDLN01000005">
    <property type="protein sequence ID" value="RDW85547.1"/>
    <property type="molecule type" value="Genomic_DNA"/>
</dbReference>
<dbReference type="Pfam" id="PF00106">
    <property type="entry name" value="adh_short"/>
    <property type="match status" value="1"/>
</dbReference>
<evidence type="ECO:0000256" key="2">
    <source>
        <dbReference type="ARBA" id="ARBA00023002"/>
    </source>
</evidence>
<feature type="transmembrane region" description="Helical" evidence="4">
    <location>
        <begin position="6"/>
        <end position="25"/>
    </location>
</feature>
<keyword evidence="6" id="KW-1185">Reference proteome</keyword>
<dbReference type="OrthoDB" id="1274115at2759"/>
<dbReference type="InterPro" id="IPR051911">
    <property type="entry name" value="SDR_oxidoreductase"/>
</dbReference>
<evidence type="ECO:0000313" key="5">
    <source>
        <dbReference type="EMBL" id="RDW85547.1"/>
    </source>
</evidence>
<keyword evidence="4" id="KW-1133">Transmembrane helix</keyword>
<dbReference type="Proteomes" id="UP000256328">
    <property type="component" value="Unassembled WGS sequence"/>
</dbReference>
<comment type="similarity">
    <text evidence="1 3">Belongs to the short-chain dehydrogenases/reductases (SDR) family.</text>
</comment>
<protein>
    <submittedName>
        <fullName evidence="5">Uncharacterized protein</fullName>
    </submittedName>
</protein>
<evidence type="ECO:0000256" key="3">
    <source>
        <dbReference type="RuleBase" id="RU000363"/>
    </source>
</evidence>
<dbReference type="CDD" id="cd05374">
    <property type="entry name" value="17beta-HSD-like_SDR_c"/>
    <property type="match status" value="1"/>
</dbReference>
<dbReference type="InterPro" id="IPR036291">
    <property type="entry name" value="NAD(P)-bd_dom_sf"/>
</dbReference>
<dbReference type="PRINTS" id="PR00081">
    <property type="entry name" value="GDHRDH"/>
</dbReference>
<dbReference type="SUPFAM" id="SSF51735">
    <property type="entry name" value="NAD(P)-binding Rossmann-fold domains"/>
    <property type="match status" value="1"/>
</dbReference>
<keyword evidence="4" id="KW-0812">Transmembrane</keyword>
<proteinExistence type="inferred from homology"/>
<dbReference type="GO" id="GO:0016491">
    <property type="term" value="F:oxidoreductase activity"/>
    <property type="evidence" value="ECO:0007669"/>
    <property type="project" value="UniProtKB-KW"/>
</dbReference>
<dbReference type="InterPro" id="IPR002347">
    <property type="entry name" value="SDR_fam"/>
</dbReference>
<gene>
    <name evidence="5" type="ORF">BP5796_03872</name>
</gene>
<dbReference type="PRINTS" id="PR00080">
    <property type="entry name" value="SDRFAMILY"/>
</dbReference>